<evidence type="ECO:0000256" key="5">
    <source>
        <dbReference type="ARBA" id="ARBA00023136"/>
    </source>
</evidence>
<feature type="transmembrane region" description="Helical" evidence="6">
    <location>
        <begin position="133"/>
        <end position="150"/>
    </location>
</feature>
<dbReference type="Pfam" id="PF06081">
    <property type="entry name" value="ArAE_1"/>
    <property type="match status" value="1"/>
</dbReference>
<keyword evidence="2" id="KW-1003">Cell membrane</keyword>
<evidence type="ECO:0000256" key="4">
    <source>
        <dbReference type="ARBA" id="ARBA00022989"/>
    </source>
</evidence>
<keyword evidence="3 6" id="KW-0812">Transmembrane</keyword>
<dbReference type="PANTHER" id="PTHR30509:SF9">
    <property type="entry name" value="MULTIDRUG RESISTANCE PROTEIN MDTO"/>
    <property type="match status" value="1"/>
</dbReference>
<organism evidence="7 8">
    <name type="scientific">Exiguobacterium alkaliphilum</name>
    <dbReference type="NCBI Taxonomy" id="1428684"/>
    <lineage>
        <taxon>Bacteria</taxon>
        <taxon>Bacillati</taxon>
        <taxon>Bacillota</taxon>
        <taxon>Bacilli</taxon>
        <taxon>Bacillales</taxon>
        <taxon>Bacillales Family XII. Incertae Sedis</taxon>
        <taxon>Exiguobacterium</taxon>
    </lineage>
</organism>
<protein>
    <submittedName>
        <fullName evidence="7">Aromatic acid exporter family protein</fullName>
    </submittedName>
</protein>
<evidence type="ECO:0000256" key="1">
    <source>
        <dbReference type="ARBA" id="ARBA00004651"/>
    </source>
</evidence>
<feature type="transmembrane region" description="Helical" evidence="6">
    <location>
        <begin position="20"/>
        <end position="46"/>
    </location>
</feature>
<dbReference type="Proteomes" id="UP001206821">
    <property type="component" value="Unassembled WGS sequence"/>
</dbReference>
<proteinExistence type="predicted"/>
<keyword evidence="4 6" id="KW-1133">Transmembrane helix</keyword>
<dbReference type="EMBL" id="JANIEK010000014">
    <property type="protein sequence ID" value="MCT4794952.1"/>
    <property type="molecule type" value="Genomic_DNA"/>
</dbReference>
<evidence type="ECO:0000313" key="7">
    <source>
        <dbReference type="EMBL" id="MCT4794952.1"/>
    </source>
</evidence>
<gene>
    <name evidence="7" type="ORF">NQG31_05310</name>
</gene>
<feature type="transmembrane region" description="Helical" evidence="6">
    <location>
        <begin position="84"/>
        <end position="100"/>
    </location>
</feature>
<keyword evidence="8" id="KW-1185">Reference proteome</keyword>
<dbReference type="PANTHER" id="PTHR30509">
    <property type="entry name" value="P-HYDROXYBENZOIC ACID EFFLUX PUMP SUBUNIT-RELATED"/>
    <property type="match status" value="1"/>
</dbReference>
<sequence length="318" mass="36367">MMDKRYIPKVGLRTLKTGIAVAITIALSWYVFGIYSGMGAIAAVVAMQPTVKRSSKIVFSRIFGTMVGLMCGLLIVYAFGVNPISIGLAVIVALTLNTTFDKTHMSTYAAFAIVLMLENPTTDFFHYAWTRSLLTAVGVFVSLGVNYAFMPPRYEERLLGEIRKTSSYMFHHWRELVGSPAELLETRARILGHQELHMMLQEDMKVTNVKLKHLTIKQYRLLIHLEDKLVLLLESLAEHREALLLMDEEDRKTFEAEFLYLLAHHHDILYTCDKPYSLFTLPHEDLSVSEILHGHLLDYHEQLELFKHDPKQTQAPSR</sequence>
<name>A0ABT2KVH2_9BACL</name>
<dbReference type="RefSeq" id="WP_034806401.1">
    <property type="nucleotide sequence ID" value="NZ_CP073101.1"/>
</dbReference>
<evidence type="ECO:0000313" key="8">
    <source>
        <dbReference type="Proteomes" id="UP001206821"/>
    </source>
</evidence>
<feature type="transmembrane region" description="Helical" evidence="6">
    <location>
        <begin position="58"/>
        <end position="78"/>
    </location>
</feature>
<comment type="subcellular location">
    <subcellularLocation>
        <location evidence="1">Cell membrane</location>
        <topology evidence="1">Multi-pass membrane protein</topology>
    </subcellularLocation>
</comment>
<evidence type="ECO:0000256" key="6">
    <source>
        <dbReference type="SAM" id="Phobius"/>
    </source>
</evidence>
<comment type="caution">
    <text evidence="7">The sequence shown here is derived from an EMBL/GenBank/DDBJ whole genome shotgun (WGS) entry which is preliminary data.</text>
</comment>
<reference evidence="7 8" key="1">
    <citation type="submission" date="2022-07" db="EMBL/GenBank/DDBJ databases">
        <title>Genomic and pangenome structural analysis of the polyextremophile Exiguobacterium.</title>
        <authorList>
            <person name="Shen L."/>
        </authorList>
    </citation>
    <scope>NUCLEOTIDE SEQUENCE [LARGE SCALE GENOMIC DNA]</scope>
    <source>
        <strain evidence="7 8">12_1</strain>
    </source>
</reference>
<evidence type="ECO:0000256" key="3">
    <source>
        <dbReference type="ARBA" id="ARBA00022692"/>
    </source>
</evidence>
<accession>A0ABT2KVH2</accession>
<keyword evidence="5 6" id="KW-0472">Membrane</keyword>
<dbReference type="InterPro" id="IPR010343">
    <property type="entry name" value="ArAE_1"/>
</dbReference>
<evidence type="ECO:0000256" key="2">
    <source>
        <dbReference type="ARBA" id="ARBA00022475"/>
    </source>
</evidence>